<organism evidence="4 5">
    <name type="scientific">Clostridium mobile</name>
    <dbReference type="NCBI Taxonomy" id="2841512"/>
    <lineage>
        <taxon>Bacteria</taxon>
        <taxon>Bacillati</taxon>
        <taxon>Bacillota</taxon>
        <taxon>Clostridia</taxon>
        <taxon>Eubacteriales</taxon>
        <taxon>Clostridiaceae</taxon>
        <taxon>Clostridium</taxon>
    </lineage>
</organism>
<reference evidence="4 5" key="1">
    <citation type="submission" date="2021-06" db="EMBL/GenBank/DDBJ databases">
        <authorList>
            <person name="Sun Q."/>
            <person name="Li D."/>
        </authorList>
    </citation>
    <scope>NUCLEOTIDE SEQUENCE [LARGE SCALE GENOMIC DNA]</scope>
    <source>
        <strain evidence="4 5">MSJ-11</strain>
    </source>
</reference>
<dbReference type="EMBL" id="JAHLQF010000001">
    <property type="protein sequence ID" value="MBU5483298.1"/>
    <property type="molecule type" value="Genomic_DNA"/>
</dbReference>
<evidence type="ECO:0000313" key="4">
    <source>
        <dbReference type="EMBL" id="MBU5483298.1"/>
    </source>
</evidence>
<dbReference type="PANTHER" id="PTHR33941">
    <property type="entry name" value="PROPANEDIOL UTILIZATION PROTEIN PDUA"/>
    <property type="match status" value="1"/>
</dbReference>
<feature type="domain" description="BMC" evidence="3">
    <location>
        <begin position="3"/>
        <end position="89"/>
    </location>
</feature>
<evidence type="ECO:0000313" key="5">
    <source>
        <dbReference type="Proteomes" id="UP000726170"/>
    </source>
</evidence>
<feature type="region of interest" description="Disordered" evidence="2">
    <location>
        <begin position="172"/>
        <end position="197"/>
    </location>
</feature>
<evidence type="ECO:0000259" key="3">
    <source>
        <dbReference type="PROSITE" id="PS51930"/>
    </source>
</evidence>
<feature type="compositionally biased region" description="Basic and acidic residues" evidence="2">
    <location>
        <begin position="114"/>
        <end position="123"/>
    </location>
</feature>
<dbReference type="RefSeq" id="WP_216437688.1">
    <property type="nucleotide sequence ID" value="NZ_JAHLQF010000001.1"/>
</dbReference>
<proteinExistence type="inferred from homology"/>
<dbReference type="CDD" id="cd07045">
    <property type="entry name" value="BMC_CcmK_like"/>
    <property type="match status" value="1"/>
</dbReference>
<dbReference type="PROSITE" id="PS51930">
    <property type="entry name" value="BMC_2"/>
    <property type="match status" value="1"/>
</dbReference>
<dbReference type="SMART" id="SM00877">
    <property type="entry name" value="BMC"/>
    <property type="match status" value="1"/>
</dbReference>
<gene>
    <name evidence="4" type="ORF">KQI86_03090</name>
</gene>
<sequence length="266" mass="29092">MKALGLIETRGLLAAIESADTMLKSADVSIFDKTYVGGGLVSVAVTGDVGAVKVAVEAGVVAVKRLDSSLLVSEHVIPRPHEELDSIIGIKNTTENIQEISNHTGESNVIMDNPIDKSSKDENNTDSSENVIPHSHEELDSMVEVKDTTIGIDNLNNNDNDTENIQEISNHTGESNVIMDNPVDENSKGGNKTDSSEMDLKNLQKETVDKLVKDNGIEKAIEVLNKLKLIKLRNLARQYNDLKITDEVISKASKKLLITKIRAYYK</sequence>
<protein>
    <submittedName>
        <fullName evidence="4">BMC domain-containing protein</fullName>
    </submittedName>
</protein>
<comment type="caution">
    <text evidence="4">The sequence shown here is derived from an EMBL/GenBank/DDBJ whole genome shotgun (WGS) entry which is preliminary data.</text>
</comment>
<dbReference type="Proteomes" id="UP000726170">
    <property type="component" value="Unassembled WGS sequence"/>
</dbReference>
<accession>A0ABS6EE34</accession>
<dbReference type="PANTHER" id="PTHR33941:SF11">
    <property type="entry name" value="BACTERIAL MICROCOMPARTMENT SHELL PROTEIN PDUJ"/>
    <property type="match status" value="1"/>
</dbReference>
<keyword evidence="5" id="KW-1185">Reference proteome</keyword>
<dbReference type="Pfam" id="PF00936">
    <property type="entry name" value="BMC"/>
    <property type="match status" value="1"/>
</dbReference>
<dbReference type="InterPro" id="IPR000249">
    <property type="entry name" value="BMC_dom"/>
</dbReference>
<dbReference type="InterPro" id="IPR050575">
    <property type="entry name" value="BMC_shell"/>
</dbReference>
<evidence type="ECO:0000256" key="2">
    <source>
        <dbReference type="SAM" id="MobiDB-lite"/>
    </source>
</evidence>
<feature type="region of interest" description="Disordered" evidence="2">
    <location>
        <begin position="103"/>
        <end position="138"/>
    </location>
</feature>
<dbReference type="InterPro" id="IPR044872">
    <property type="entry name" value="CcmK/CsoS1_BMC"/>
</dbReference>
<comment type="similarity">
    <text evidence="1">Belongs to the bacterial microcompartments protein family.</text>
</comment>
<name>A0ABS6EE34_9CLOT</name>
<evidence type="ECO:0000256" key="1">
    <source>
        <dbReference type="PROSITE-ProRule" id="PRU01278"/>
    </source>
</evidence>